<proteinExistence type="predicted"/>
<dbReference type="EMBL" id="JADGJD010000380">
    <property type="protein sequence ID" value="KAJ3051572.1"/>
    <property type="molecule type" value="Genomic_DNA"/>
</dbReference>
<reference evidence="1" key="1">
    <citation type="submission" date="2020-05" db="EMBL/GenBank/DDBJ databases">
        <title>Phylogenomic resolution of chytrid fungi.</title>
        <authorList>
            <person name="Stajich J.E."/>
            <person name="Amses K."/>
            <person name="Simmons R."/>
            <person name="Seto K."/>
            <person name="Myers J."/>
            <person name="Bonds A."/>
            <person name="Quandt C.A."/>
            <person name="Barry K."/>
            <person name="Liu P."/>
            <person name="Grigoriev I."/>
            <person name="Longcore J.E."/>
            <person name="James T.Y."/>
        </authorList>
    </citation>
    <scope>NUCLEOTIDE SEQUENCE</scope>
    <source>
        <strain evidence="1">JEL0318</strain>
    </source>
</reference>
<dbReference type="AlphaFoldDB" id="A0AAD5SEN4"/>
<protein>
    <submittedName>
        <fullName evidence="1">Uncharacterized protein</fullName>
    </submittedName>
</protein>
<organism evidence="1 2">
    <name type="scientific">Rhizophlyctis rosea</name>
    <dbReference type="NCBI Taxonomy" id="64517"/>
    <lineage>
        <taxon>Eukaryota</taxon>
        <taxon>Fungi</taxon>
        <taxon>Fungi incertae sedis</taxon>
        <taxon>Chytridiomycota</taxon>
        <taxon>Chytridiomycota incertae sedis</taxon>
        <taxon>Chytridiomycetes</taxon>
        <taxon>Rhizophlyctidales</taxon>
        <taxon>Rhizophlyctidaceae</taxon>
        <taxon>Rhizophlyctis</taxon>
    </lineage>
</organism>
<evidence type="ECO:0000313" key="1">
    <source>
        <dbReference type="EMBL" id="KAJ3051572.1"/>
    </source>
</evidence>
<name>A0AAD5SEN4_9FUNG</name>
<gene>
    <name evidence="1" type="ORF">HK097_007418</name>
</gene>
<comment type="caution">
    <text evidence="1">The sequence shown here is derived from an EMBL/GenBank/DDBJ whole genome shotgun (WGS) entry which is preliminary data.</text>
</comment>
<sequence length="202" mass="22436">MFVKQVAGGREEPIEVVTGKEGNGDVSCRPLVGAFLRAWFGDDHVKPGLTHEGEKNPGSWMVKLSEFGRVWQDKVQPQIIRETLRVEVILRGGVTVAPHLQTEGVDLEEEEAMGQIGIMMLDVEEEGEMVQEGSTVTDMEEEEAKVQAQVILLDVGEDGEILREDDMVTDLAEEEAMVQNRVIIPDVQEEGAVIKAEGERRR</sequence>
<evidence type="ECO:0000313" key="2">
    <source>
        <dbReference type="Proteomes" id="UP001212841"/>
    </source>
</evidence>
<dbReference type="Proteomes" id="UP001212841">
    <property type="component" value="Unassembled WGS sequence"/>
</dbReference>
<accession>A0AAD5SEN4</accession>
<keyword evidence="2" id="KW-1185">Reference proteome</keyword>